<keyword evidence="8" id="KW-0963">Cytoplasm</keyword>
<dbReference type="CDD" id="cd02020">
    <property type="entry name" value="CMPK"/>
    <property type="match status" value="1"/>
</dbReference>
<protein>
    <recommendedName>
        <fullName evidence="8">Cytidylate kinase</fullName>
        <shortName evidence="8">CK</shortName>
        <ecNumber evidence="8">2.7.4.25</ecNumber>
    </recommendedName>
    <alternativeName>
        <fullName evidence="8">Cytidine monophosphate kinase</fullName>
        <shortName evidence="8">CMP kinase</shortName>
    </alternativeName>
</protein>
<dbReference type="GO" id="GO:0036431">
    <property type="term" value="F:dCMP kinase activity"/>
    <property type="evidence" value="ECO:0007669"/>
    <property type="project" value="InterPro"/>
</dbReference>
<evidence type="ECO:0000256" key="4">
    <source>
        <dbReference type="ARBA" id="ARBA00022777"/>
    </source>
</evidence>
<comment type="catalytic activity">
    <reaction evidence="7 8">
        <text>CMP + ATP = CDP + ADP</text>
        <dbReference type="Rhea" id="RHEA:11600"/>
        <dbReference type="ChEBI" id="CHEBI:30616"/>
        <dbReference type="ChEBI" id="CHEBI:58069"/>
        <dbReference type="ChEBI" id="CHEBI:60377"/>
        <dbReference type="ChEBI" id="CHEBI:456216"/>
        <dbReference type="EC" id="2.7.4.25"/>
    </reaction>
</comment>
<dbReference type="SMR" id="A0AA35V6Z7"/>
<feature type="domain" description="Cytidylate kinase" evidence="9">
    <location>
        <begin position="9"/>
        <end position="220"/>
    </location>
</feature>
<evidence type="ECO:0000256" key="5">
    <source>
        <dbReference type="ARBA" id="ARBA00022840"/>
    </source>
</evidence>
<dbReference type="EMBL" id="OX458332">
    <property type="protein sequence ID" value="CAI8888243.1"/>
    <property type="molecule type" value="Genomic_DNA"/>
</dbReference>
<comment type="subcellular location">
    <subcellularLocation>
        <location evidence="8">Cytoplasm</location>
    </subcellularLocation>
</comment>
<feature type="binding site" evidence="8">
    <location>
        <begin position="12"/>
        <end position="20"/>
    </location>
    <ligand>
        <name>ATP</name>
        <dbReference type="ChEBI" id="CHEBI:30616"/>
    </ligand>
</feature>
<evidence type="ECO:0000256" key="1">
    <source>
        <dbReference type="ARBA" id="ARBA00009427"/>
    </source>
</evidence>
<dbReference type="GO" id="GO:0015949">
    <property type="term" value="P:nucleobase-containing small molecule interconversion"/>
    <property type="evidence" value="ECO:0007669"/>
    <property type="project" value="TreeGrafter"/>
</dbReference>
<evidence type="ECO:0000259" key="9">
    <source>
        <dbReference type="Pfam" id="PF02224"/>
    </source>
</evidence>
<reference evidence="10" key="1">
    <citation type="submission" date="2023-03" db="EMBL/GenBank/DDBJ databases">
        <authorList>
            <person name="Pearce D."/>
        </authorList>
    </citation>
    <scope>NUCLEOTIDE SEQUENCE</scope>
    <source>
        <strain evidence="10">Mc</strain>
    </source>
</reference>
<dbReference type="PANTHER" id="PTHR21299">
    <property type="entry name" value="CYTIDYLATE KINASE/PANTOATE-BETA-ALANINE LIGASE"/>
    <property type="match status" value="1"/>
</dbReference>
<evidence type="ECO:0000256" key="3">
    <source>
        <dbReference type="ARBA" id="ARBA00022741"/>
    </source>
</evidence>
<dbReference type="AlphaFoldDB" id="A0AA35V6Z7"/>
<dbReference type="HAMAP" id="MF_00238">
    <property type="entry name" value="Cytidyl_kinase_type1"/>
    <property type="match status" value="1"/>
</dbReference>
<dbReference type="RefSeq" id="WP_010960690.1">
    <property type="nucleotide sequence ID" value="NZ_CP079097.1"/>
</dbReference>
<evidence type="ECO:0000256" key="8">
    <source>
        <dbReference type="HAMAP-Rule" id="MF_00238"/>
    </source>
</evidence>
<dbReference type="OMA" id="RAITWWM"/>
<keyword evidence="2 8" id="KW-0808">Transferase</keyword>
<dbReference type="NCBIfam" id="TIGR00017">
    <property type="entry name" value="cmk"/>
    <property type="match status" value="1"/>
</dbReference>
<proteinExistence type="inferred from homology"/>
<dbReference type="PANTHER" id="PTHR21299:SF2">
    <property type="entry name" value="CYTIDYLATE KINASE"/>
    <property type="match status" value="1"/>
</dbReference>
<dbReference type="Gene3D" id="3.40.50.300">
    <property type="entry name" value="P-loop containing nucleotide triphosphate hydrolases"/>
    <property type="match status" value="1"/>
</dbReference>
<dbReference type="GO" id="GO:0005829">
    <property type="term" value="C:cytosol"/>
    <property type="evidence" value="ECO:0007669"/>
    <property type="project" value="TreeGrafter"/>
</dbReference>
<comment type="catalytic activity">
    <reaction evidence="6 8">
        <text>dCMP + ATP = dCDP + ADP</text>
        <dbReference type="Rhea" id="RHEA:25094"/>
        <dbReference type="ChEBI" id="CHEBI:30616"/>
        <dbReference type="ChEBI" id="CHEBI:57566"/>
        <dbReference type="ChEBI" id="CHEBI:58593"/>
        <dbReference type="ChEBI" id="CHEBI:456216"/>
        <dbReference type="EC" id="2.7.4.25"/>
    </reaction>
</comment>
<dbReference type="InterPro" id="IPR003136">
    <property type="entry name" value="Cytidylate_kin"/>
</dbReference>
<dbReference type="InterPro" id="IPR027417">
    <property type="entry name" value="P-loop_NTPase"/>
</dbReference>
<evidence type="ECO:0000256" key="2">
    <source>
        <dbReference type="ARBA" id="ARBA00022679"/>
    </source>
</evidence>
<evidence type="ECO:0000256" key="7">
    <source>
        <dbReference type="ARBA" id="ARBA00048478"/>
    </source>
</evidence>
<dbReference type="Proteomes" id="UP001158598">
    <property type="component" value="Chromosome"/>
</dbReference>
<evidence type="ECO:0000256" key="6">
    <source>
        <dbReference type="ARBA" id="ARBA00047615"/>
    </source>
</evidence>
<dbReference type="GO" id="GO:0006220">
    <property type="term" value="P:pyrimidine nucleotide metabolic process"/>
    <property type="evidence" value="ECO:0007669"/>
    <property type="project" value="UniProtKB-UniRule"/>
</dbReference>
<dbReference type="InterPro" id="IPR011994">
    <property type="entry name" value="Cytidylate_kinase_dom"/>
</dbReference>
<evidence type="ECO:0000313" key="10">
    <source>
        <dbReference type="EMBL" id="CAI8888243.1"/>
    </source>
</evidence>
<dbReference type="SUPFAM" id="SSF52540">
    <property type="entry name" value="P-loop containing nucleoside triphosphate hydrolases"/>
    <property type="match status" value="1"/>
</dbReference>
<organism evidence="10 11">
    <name type="scientific">Methylococcus capsulatus</name>
    <dbReference type="NCBI Taxonomy" id="414"/>
    <lineage>
        <taxon>Bacteria</taxon>
        <taxon>Pseudomonadati</taxon>
        <taxon>Pseudomonadota</taxon>
        <taxon>Gammaproteobacteria</taxon>
        <taxon>Methylococcales</taxon>
        <taxon>Methylococcaceae</taxon>
        <taxon>Methylococcus</taxon>
    </lineage>
</organism>
<dbReference type="EC" id="2.7.4.25" evidence="8"/>
<sequence length="222" mass="23871">MQDTIPVLTIDGPSGAGKGTAARAVAARLGWNFLDSGAIYRALAVAAVDRGVSREDESALAALAASLDLVFGADSTARILLWDADISGRIVTEECGNLASKLAAFPAVRQALLDKQRGFRRPPGLVADGRDMGTVVFPDAPYKVFLTASAEVRARRRYNQLKEKGMDVSLAHLTEEIEERDRRDRERQIAPLRAAADAVVIDSSDLSVDEVIQVCLSVVQSH</sequence>
<keyword evidence="4 8" id="KW-0418">Kinase</keyword>
<keyword evidence="3 8" id="KW-0547">Nucleotide-binding</keyword>
<comment type="similarity">
    <text evidence="1 8">Belongs to the cytidylate kinase family. Type 1 subfamily.</text>
</comment>
<accession>A0AA35V6Z7</accession>
<dbReference type="GO" id="GO:0005524">
    <property type="term" value="F:ATP binding"/>
    <property type="evidence" value="ECO:0007669"/>
    <property type="project" value="UniProtKB-UniRule"/>
</dbReference>
<evidence type="ECO:0000313" key="11">
    <source>
        <dbReference type="Proteomes" id="UP001158598"/>
    </source>
</evidence>
<dbReference type="Pfam" id="PF02224">
    <property type="entry name" value="Cytidylate_kin"/>
    <property type="match status" value="1"/>
</dbReference>
<keyword evidence="5 8" id="KW-0067">ATP-binding</keyword>
<name>A0AA35V6Z7_METCP</name>
<gene>
    <name evidence="8 10" type="primary">cmk</name>
    <name evidence="10" type="ORF">MCNOR_3204</name>
</gene>
<dbReference type="GeneID" id="88223687"/>